<protein>
    <submittedName>
        <fullName evidence="1">Unannotated protein</fullName>
    </submittedName>
</protein>
<accession>A0A6J6BW53</accession>
<organism evidence="1">
    <name type="scientific">freshwater metagenome</name>
    <dbReference type="NCBI Taxonomy" id="449393"/>
    <lineage>
        <taxon>unclassified sequences</taxon>
        <taxon>metagenomes</taxon>
        <taxon>ecological metagenomes</taxon>
    </lineage>
</organism>
<dbReference type="InterPro" id="IPR017853">
    <property type="entry name" value="GH"/>
</dbReference>
<dbReference type="SUPFAM" id="SSF51445">
    <property type="entry name" value="(Trans)glycosidases"/>
    <property type="match status" value="1"/>
</dbReference>
<proteinExistence type="predicted"/>
<reference evidence="1" key="1">
    <citation type="submission" date="2020-05" db="EMBL/GenBank/DDBJ databases">
        <authorList>
            <person name="Chiriac C."/>
            <person name="Salcher M."/>
            <person name="Ghai R."/>
            <person name="Kavagutti S V."/>
        </authorList>
    </citation>
    <scope>NUCLEOTIDE SEQUENCE</scope>
</reference>
<sequence>MHIRGTNELRAAGGLTVALHDGVVRVAWGERDWFGPGGWLVGGAATAFEPDGPVSGIDDLGGFTELSSSTDEVTATVRAYDQEPMLVFRLQARRALSGIAGEAFDRPAMGWPVFAPGERLDGGVDPAARALAFQACEFAFPVGTDASLDRFRLLPHRPPTGWPLALSAPDGRTLLVAPLEEFHEQTIGLNGGTVRCGWHGDLDQVPAGFTTELAVIAGPDLRACLGWWGALLRRRAGTVRPGRWPDALGTRPSYWTDNGAAYWYRTEPGLDPAGSIVAAVDDLRARGVPVGAVQLDSWWYPHETLRPFDTDEWIVPPTPMLAWEPRPDVLPDGVPALRRRLGDPPLVAHIRHLSSAAPIAAELPVHTDGPMAAPATPEAYERWLDQCVAWGIETFEHDWLVEAWFGVRPLRAVTGRARAWQEGIDRAARERGITLQWCMATPADMARTVTLTQVTSVRTSGDHGYIATPGQLWAWFCTTNALARALGLMPFKDVFRADPDVAGANGEPEALLSALSTGPVGLGDRVGRFDPTLAARTCRADGVLIKPHVPVAATARSMTVGAASRSVLMVAECWSDHPAGRWAYVTTMRCSPVDAATTGMVSLADLGESSPSGDVVVWDWRAGTATRTGPDHSWSCTLRREEWTHHVVAPVLPGEVAVIGDVTKFVPAGDARIEVSLESHDGRPAVRVVVKGAGERVTLTGWAGGALGRADGGVVHREAATGVWTTEVDVPERGWTTALLVPSGDHRR</sequence>
<evidence type="ECO:0000313" key="1">
    <source>
        <dbReference type="EMBL" id="CAB4543005.1"/>
    </source>
</evidence>
<dbReference type="EMBL" id="CAEZSR010000008">
    <property type="protein sequence ID" value="CAB4543005.1"/>
    <property type="molecule type" value="Genomic_DNA"/>
</dbReference>
<name>A0A6J6BW53_9ZZZZ</name>
<gene>
    <name evidence="1" type="ORF">UFOPK1493_00446</name>
</gene>
<dbReference type="AlphaFoldDB" id="A0A6J6BW53"/>